<feature type="binding site" evidence="2">
    <location>
        <position position="229"/>
    </location>
    <ligand>
        <name>2-oxoglutarate</name>
        <dbReference type="ChEBI" id="CHEBI:16810"/>
    </ligand>
</feature>
<feature type="binding site" evidence="2">
    <location>
        <position position="241"/>
    </location>
    <ligand>
        <name>2-oxoglutarate</name>
        <dbReference type="ChEBI" id="CHEBI:16810"/>
    </ligand>
</feature>
<dbReference type="PROSITE" id="PS51471">
    <property type="entry name" value="FE2OG_OXY"/>
    <property type="match status" value="1"/>
</dbReference>
<dbReference type="GO" id="GO:0035516">
    <property type="term" value="F:broad specificity oxidative DNA demethylase activity"/>
    <property type="evidence" value="ECO:0007669"/>
    <property type="project" value="TreeGrafter"/>
</dbReference>
<feature type="binding site" evidence="2">
    <location>
        <position position="141"/>
    </location>
    <ligand>
        <name>2-oxoglutarate</name>
        <dbReference type="ChEBI" id="CHEBI:16810"/>
    </ligand>
</feature>
<gene>
    <name evidence="5" type="ORF">LVIROSA_LOCUS33752</name>
</gene>
<feature type="region of interest" description="Disordered" evidence="3">
    <location>
        <begin position="14"/>
        <end position="35"/>
    </location>
</feature>
<organism evidence="5 6">
    <name type="scientific">Lactuca virosa</name>
    <dbReference type="NCBI Taxonomy" id="75947"/>
    <lineage>
        <taxon>Eukaryota</taxon>
        <taxon>Viridiplantae</taxon>
        <taxon>Streptophyta</taxon>
        <taxon>Embryophyta</taxon>
        <taxon>Tracheophyta</taxon>
        <taxon>Spermatophyta</taxon>
        <taxon>Magnoliopsida</taxon>
        <taxon>eudicotyledons</taxon>
        <taxon>Gunneridae</taxon>
        <taxon>Pentapetalae</taxon>
        <taxon>asterids</taxon>
        <taxon>campanulids</taxon>
        <taxon>Asterales</taxon>
        <taxon>Asteraceae</taxon>
        <taxon>Cichorioideae</taxon>
        <taxon>Cichorieae</taxon>
        <taxon>Lactucinae</taxon>
        <taxon>Lactuca</taxon>
    </lineage>
</organism>
<dbReference type="AlphaFoldDB" id="A0AAU9PD48"/>
<dbReference type="GO" id="GO:0008198">
    <property type="term" value="F:ferrous iron binding"/>
    <property type="evidence" value="ECO:0007669"/>
    <property type="project" value="TreeGrafter"/>
</dbReference>
<dbReference type="EMBL" id="CAKMRJ010005634">
    <property type="protein sequence ID" value="CAH1448192.1"/>
    <property type="molecule type" value="Genomic_DNA"/>
</dbReference>
<dbReference type="Proteomes" id="UP001157418">
    <property type="component" value="Unassembled WGS sequence"/>
</dbReference>
<feature type="compositionally biased region" description="Polar residues" evidence="3">
    <location>
        <begin position="14"/>
        <end position="29"/>
    </location>
</feature>
<comment type="caution">
    <text evidence="5">The sequence shown here is derived from an EMBL/GenBank/DDBJ whole genome shotgun (WGS) entry which is preliminary data.</text>
</comment>
<dbReference type="GO" id="GO:0051747">
    <property type="term" value="F:cytosine C-5 DNA demethylase activity"/>
    <property type="evidence" value="ECO:0007669"/>
    <property type="project" value="TreeGrafter"/>
</dbReference>
<dbReference type="PANTHER" id="PTHR31573:SF1">
    <property type="entry name" value="DNA OXIDATIVE DEMETHYLASE ALKBH2"/>
    <property type="match status" value="1"/>
</dbReference>
<reference evidence="5 6" key="1">
    <citation type="submission" date="2022-01" db="EMBL/GenBank/DDBJ databases">
        <authorList>
            <person name="Xiong W."/>
            <person name="Schranz E."/>
        </authorList>
    </citation>
    <scope>NUCLEOTIDE SEQUENCE [LARGE SCALE GENOMIC DNA]</scope>
</reference>
<protein>
    <recommendedName>
        <fullName evidence="4">Fe2OG dioxygenase domain-containing protein</fullName>
    </recommendedName>
</protein>
<evidence type="ECO:0000259" key="4">
    <source>
        <dbReference type="PROSITE" id="PS51471"/>
    </source>
</evidence>
<sequence>MIAFVMKQQTLIPDSGFTDHQSPNSNPNDGLNGGKVTDLGNGSDIVYLPRFLTPEKSWEYLHYLNKHIPWTRPTIRVFGKPCVQPRDVCYIASEGLKELSYSGYKPDAHSWDDFPPLKEILDEVHKAFPGSHFNSLLLNRYNSGNDYVGWHADDEKLYGDNPEIASISFGCERDFLLKKRNYKKSKGEVEGEPPSKRLKKNNGVEQYSFNLKHGSLLLMRGNTQRDWLHSVPKRLKAGSTRVNLTFSRCMPVCLSRLSEFRILKIFGI</sequence>
<feature type="binding site" evidence="2">
    <location>
        <begin position="78"/>
        <end position="80"/>
    </location>
    <ligand>
        <name>substrate</name>
    </ligand>
</feature>
<feature type="binding site" evidence="2">
    <location>
        <position position="151"/>
    </location>
    <ligand>
        <name>2-oxoglutarate</name>
        <dbReference type="ChEBI" id="CHEBI:16810"/>
    </ligand>
</feature>
<dbReference type="InterPro" id="IPR027450">
    <property type="entry name" value="AlkB-like"/>
</dbReference>
<feature type="binding site" evidence="2">
    <location>
        <position position="245"/>
    </location>
    <ligand>
        <name>2-oxoglutarate</name>
        <dbReference type="ChEBI" id="CHEBI:16810"/>
    </ligand>
</feature>
<dbReference type="InterPro" id="IPR032852">
    <property type="entry name" value="ALKBH2"/>
</dbReference>
<feature type="domain" description="Fe2OG dioxygenase" evidence="4">
    <location>
        <begin position="132"/>
        <end position="251"/>
    </location>
</feature>
<dbReference type="PANTHER" id="PTHR31573">
    <property type="entry name" value="ALPHA-KETOGLUTARATE-DEPENDENT DIOXYGENASE ALKB HOMOLOG 2"/>
    <property type="match status" value="1"/>
</dbReference>
<feature type="binding site" evidence="2">
    <location>
        <position position="139"/>
    </location>
    <ligand>
        <name>2-oxoglutarate</name>
        <dbReference type="ChEBI" id="CHEBI:16810"/>
    </ligand>
</feature>
<dbReference type="InterPro" id="IPR037151">
    <property type="entry name" value="AlkB-like_sf"/>
</dbReference>
<dbReference type="SUPFAM" id="SSF51197">
    <property type="entry name" value="Clavaminate synthase-like"/>
    <property type="match status" value="1"/>
</dbReference>
<keyword evidence="6" id="KW-1185">Reference proteome</keyword>
<comment type="similarity">
    <text evidence="1">Belongs to the alkB family.</text>
</comment>
<evidence type="ECO:0000256" key="1">
    <source>
        <dbReference type="ARBA" id="ARBA00007879"/>
    </source>
</evidence>
<dbReference type="GO" id="GO:0006307">
    <property type="term" value="P:DNA alkylation repair"/>
    <property type="evidence" value="ECO:0007669"/>
    <property type="project" value="TreeGrafter"/>
</dbReference>
<accession>A0AAU9PD48</accession>
<dbReference type="Pfam" id="PF13532">
    <property type="entry name" value="2OG-FeII_Oxy_2"/>
    <property type="match status" value="1"/>
</dbReference>
<evidence type="ECO:0000313" key="6">
    <source>
        <dbReference type="Proteomes" id="UP001157418"/>
    </source>
</evidence>
<dbReference type="Gene3D" id="2.60.120.590">
    <property type="entry name" value="Alpha-ketoglutarate-dependent dioxygenase AlkB-like"/>
    <property type="match status" value="1"/>
</dbReference>
<feature type="binding site" evidence="2">
    <location>
        <position position="154"/>
    </location>
    <ligand>
        <name>substrate</name>
    </ligand>
</feature>
<name>A0AAU9PD48_9ASTR</name>
<dbReference type="InterPro" id="IPR005123">
    <property type="entry name" value="Oxoglu/Fe-dep_dioxygenase_dom"/>
</dbReference>
<evidence type="ECO:0000256" key="2">
    <source>
        <dbReference type="PIRSR" id="PIRSR632852-1"/>
    </source>
</evidence>
<dbReference type="FunFam" id="2.60.120.590:FF:000015">
    <property type="entry name" value="DNA oxidative demethylase ALKBH2"/>
    <property type="match status" value="1"/>
</dbReference>
<evidence type="ECO:0000256" key="3">
    <source>
        <dbReference type="SAM" id="MobiDB-lite"/>
    </source>
</evidence>
<proteinExistence type="inferred from homology"/>
<evidence type="ECO:0000313" key="5">
    <source>
        <dbReference type="EMBL" id="CAH1448192.1"/>
    </source>
</evidence>